<dbReference type="OrthoDB" id="6964443at2"/>
<name>A0A2W0EVU4_PSEJE</name>
<reference evidence="1 2" key="1">
    <citation type="journal article" date="2018" name="Appl. Microbiol. Biotechnol.">
        <title>Characterization of the caprolactam degradation pathway in Pseudomonas jessenii using mass spectrometry-based proteomics.</title>
        <authorList>
            <person name="Otzen M."/>
            <person name="Palacio C."/>
            <person name="Janssen D.B."/>
        </authorList>
    </citation>
    <scope>NUCLEOTIDE SEQUENCE [LARGE SCALE GENOMIC DNA]</scope>
    <source>
        <strain evidence="1 2">GO3</strain>
    </source>
</reference>
<gene>
    <name evidence="1" type="ORF">CRX42_00545</name>
</gene>
<protein>
    <submittedName>
        <fullName evidence="1">Uncharacterized protein</fullName>
    </submittedName>
</protein>
<organism evidence="1 2">
    <name type="scientific">Pseudomonas jessenii</name>
    <dbReference type="NCBI Taxonomy" id="77298"/>
    <lineage>
        <taxon>Bacteria</taxon>
        <taxon>Pseudomonadati</taxon>
        <taxon>Pseudomonadota</taxon>
        <taxon>Gammaproteobacteria</taxon>
        <taxon>Pseudomonadales</taxon>
        <taxon>Pseudomonadaceae</taxon>
        <taxon>Pseudomonas</taxon>
    </lineage>
</organism>
<proteinExistence type="predicted"/>
<dbReference type="Proteomes" id="UP000247437">
    <property type="component" value="Unassembled WGS sequence"/>
</dbReference>
<comment type="caution">
    <text evidence="1">The sequence shown here is derived from an EMBL/GenBank/DDBJ whole genome shotgun (WGS) entry which is preliminary data.</text>
</comment>
<dbReference type="EMBL" id="PDLL01000002">
    <property type="protein sequence ID" value="PYY72553.1"/>
    <property type="molecule type" value="Genomic_DNA"/>
</dbReference>
<accession>A0A2W0EVU4</accession>
<evidence type="ECO:0000313" key="2">
    <source>
        <dbReference type="Proteomes" id="UP000247437"/>
    </source>
</evidence>
<evidence type="ECO:0000313" key="1">
    <source>
        <dbReference type="EMBL" id="PYY72553.1"/>
    </source>
</evidence>
<dbReference type="AlphaFoldDB" id="A0A2W0EVU4"/>
<sequence>MKLTPAGSTKSRGWGWAYKKIRSFGGSRMTAFYRASLYTFRGDSGAFSSKRSWQTFRIRR</sequence>